<name>A0ABQ5HJJ7_9ASTR</name>
<organism evidence="1 2">
    <name type="scientific">Tanacetum coccineum</name>
    <dbReference type="NCBI Taxonomy" id="301880"/>
    <lineage>
        <taxon>Eukaryota</taxon>
        <taxon>Viridiplantae</taxon>
        <taxon>Streptophyta</taxon>
        <taxon>Embryophyta</taxon>
        <taxon>Tracheophyta</taxon>
        <taxon>Spermatophyta</taxon>
        <taxon>Magnoliopsida</taxon>
        <taxon>eudicotyledons</taxon>
        <taxon>Gunneridae</taxon>
        <taxon>Pentapetalae</taxon>
        <taxon>asterids</taxon>
        <taxon>campanulids</taxon>
        <taxon>Asterales</taxon>
        <taxon>Asteraceae</taxon>
        <taxon>Asteroideae</taxon>
        <taxon>Anthemideae</taxon>
        <taxon>Anthemidinae</taxon>
        <taxon>Tanacetum</taxon>
    </lineage>
</organism>
<evidence type="ECO:0000313" key="2">
    <source>
        <dbReference type="Proteomes" id="UP001151760"/>
    </source>
</evidence>
<sequence>MYDVEVQHEVQSIQTSPLLTVLVTVIPKPSVIKPFVIVTAAPTTTIPLILPPFFSTLQQSTLIPTPTTVETTTSTTVILESTTLSAIHQRVFDLEKEVKILRNSILEDEDAMDKGVANKLKKRKPNDVDRDETLLAGHDQGLREAKTIMT</sequence>
<comment type="caution">
    <text evidence="1">The sequence shown here is derived from an EMBL/GenBank/DDBJ whole genome shotgun (WGS) entry which is preliminary data.</text>
</comment>
<proteinExistence type="predicted"/>
<keyword evidence="2" id="KW-1185">Reference proteome</keyword>
<reference evidence="1" key="1">
    <citation type="journal article" date="2022" name="Int. J. Mol. Sci.">
        <title>Draft Genome of Tanacetum Coccineum: Genomic Comparison of Closely Related Tanacetum-Family Plants.</title>
        <authorList>
            <person name="Yamashiro T."/>
            <person name="Shiraishi A."/>
            <person name="Nakayama K."/>
            <person name="Satake H."/>
        </authorList>
    </citation>
    <scope>NUCLEOTIDE SEQUENCE</scope>
</reference>
<gene>
    <name evidence="1" type="ORF">Tco_1069114</name>
</gene>
<dbReference type="Proteomes" id="UP001151760">
    <property type="component" value="Unassembled WGS sequence"/>
</dbReference>
<evidence type="ECO:0000313" key="1">
    <source>
        <dbReference type="EMBL" id="GJT87397.1"/>
    </source>
</evidence>
<dbReference type="EMBL" id="BQNB010019635">
    <property type="protein sequence ID" value="GJT87397.1"/>
    <property type="molecule type" value="Genomic_DNA"/>
</dbReference>
<protein>
    <submittedName>
        <fullName evidence="1">Uncharacterized protein</fullName>
    </submittedName>
</protein>
<accession>A0ABQ5HJJ7</accession>
<reference evidence="1" key="2">
    <citation type="submission" date="2022-01" db="EMBL/GenBank/DDBJ databases">
        <authorList>
            <person name="Yamashiro T."/>
            <person name="Shiraishi A."/>
            <person name="Satake H."/>
            <person name="Nakayama K."/>
        </authorList>
    </citation>
    <scope>NUCLEOTIDE SEQUENCE</scope>
</reference>